<evidence type="ECO:0000256" key="5">
    <source>
        <dbReference type="ARBA" id="ARBA00022840"/>
    </source>
</evidence>
<evidence type="ECO:0000256" key="3">
    <source>
        <dbReference type="ARBA" id="ARBA00022694"/>
    </source>
</evidence>
<keyword evidence="3" id="KW-0819">tRNA processing</keyword>
<dbReference type="InterPro" id="IPR051305">
    <property type="entry name" value="tRNA_2-thiouridylase_MnmA"/>
</dbReference>
<organism evidence="8 9">
    <name type="scientific">Hibiscus syriacus</name>
    <name type="common">Rose of Sharon</name>
    <dbReference type="NCBI Taxonomy" id="106335"/>
    <lineage>
        <taxon>Eukaryota</taxon>
        <taxon>Viridiplantae</taxon>
        <taxon>Streptophyta</taxon>
        <taxon>Embryophyta</taxon>
        <taxon>Tracheophyta</taxon>
        <taxon>Spermatophyta</taxon>
        <taxon>Magnoliopsida</taxon>
        <taxon>eudicotyledons</taxon>
        <taxon>Gunneridae</taxon>
        <taxon>Pentapetalae</taxon>
        <taxon>rosids</taxon>
        <taxon>malvids</taxon>
        <taxon>Malvales</taxon>
        <taxon>Malvaceae</taxon>
        <taxon>Malvoideae</taxon>
        <taxon>Hibiscus</taxon>
    </lineage>
</organism>
<keyword evidence="5" id="KW-0067">ATP-binding</keyword>
<comment type="caution">
    <text evidence="8">The sequence shown here is derived from an EMBL/GenBank/DDBJ whole genome shotgun (WGS) entry which is preliminary data.</text>
</comment>
<proteinExistence type="predicted"/>
<keyword evidence="4" id="KW-0547">Nucleotide-binding</keyword>
<keyword evidence="2" id="KW-0808">Transferase</keyword>
<evidence type="ECO:0000313" key="9">
    <source>
        <dbReference type="Proteomes" id="UP000436088"/>
    </source>
</evidence>
<evidence type="ECO:0000256" key="4">
    <source>
        <dbReference type="ARBA" id="ARBA00022741"/>
    </source>
</evidence>
<keyword evidence="7" id="KW-1015">Disulfide bond</keyword>
<dbReference type="SUPFAM" id="SSF52402">
    <property type="entry name" value="Adenine nucleotide alpha hydrolases-like"/>
    <property type="match status" value="1"/>
</dbReference>
<dbReference type="AlphaFoldDB" id="A0A6A3B7B9"/>
<dbReference type="InterPro" id="IPR014729">
    <property type="entry name" value="Rossmann-like_a/b/a_fold"/>
</dbReference>
<evidence type="ECO:0000313" key="8">
    <source>
        <dbReference type="EMBL" id="KAE8712716.1"/>
    </source>
</evidence>
<dbReference type="Pfam" id="PF03054">
    <property type="entry name" value="tRNA_Me_trans"/>
    <property type="match status" value="1"/>
</dbReference>
<dbReference type="GO" id="GO:0008033">
    <property type="term" value="P:tRNA processing"/>
    <property type="evidence" value="ECO:0007669"/>
    <property type="project" value="UniProtKB-KW"/>
</dbReference>
<evidence type="ECO:0000256" key="2">
    <source>
        <dbReference type="ARBA" id="ARBA00022679"/>
    </source>
</evidence>
<evidence type="ECO:0000256" key="1">
    <source>
        <dbReference type="ARBA" id="ARBA00022555"/>
    </source>
</evidence>
<evidence type="ECO:0000256" key="6">
    <source>
        <dbReference type="ARBA" id="ARBA00022884"/>
    </source>
</evidence>
<dbReference type="GO" id="GO:0005524">
    <property type="term" value="F:ATP binding"/>
    <property type="evidence" value="ECO:0007669"/>
    <property type="project" value="UniProtKB-KW"/>
</dbReference>
<dbReference type="PANTHER" id="PTHR43052:SF1">
    <property type="entry name" value="TRNA-5-TAURINOMETHYLURIDINE 2-SULFURTRANSFERASE"/>
    <property type="match status" value="1"/>
</dbReference>
<dbReference type="PANTHER" id="PTHR43052">
    <property type="match status" value="1"/>
</dbReference>
<reference evidence="8" key="1">
    <citation type="submission" date="2019-09" db="EMBL/GenBank/DDBJ databases">
        <title>Draft genome information of white flower Hibiscus syriacus.</title>
        <authorList>
            <person name="Kim Y.-M."/>
        </authorList>
    </citation>
    <scope>NUCLEOTIDE SEQUENCE [LARGE SCALE GENOMIC DNA]</scope>
    <source>
        <strain evidence="8">YM2019G1</strain>
    </source>
</reference>
<dbReference type="GO" id="GO:0000049">
    <property type="term" value="F:tRNA binding"/>
    <property type="evidence" value="ECO:0007669"/>
    <property type="project" value="UniProtKB-KW"/>
</dbReference>
<keyword evidence="6" id="KW-0694">RNA-binding</keyword>
<keyword evidence="9" id="KW-1185">Reference proteome</keyword>
<sequence>MLRLKPRLMPILSLPSSHFLRPPLSKPSFFSIASLPQTLPTSSYSLPHKHVPLLNSAATFIYDKLDPRFLSCCTPHKRLKVAVLLSGGVDSSVALHLLHAAGHSCTAFYLKIWFQEDFENYWTECPWEDDLKYARAVEVPLEVVHLTDEYWNNVVSYIIEEYRCGRTPNHDVLCNTRIKFGIESS</sequence>
<dbReference type="Gene3D" id="3.40.50.620">
    <property type="entry name" value="HUPs"/>
    <property type="match status" value="1"/>
</dbReference>
<dbReference type="EMBL" id="VEPZ02000888">
    <property type="protein sequence ID" value="KAE8712716.1"/>
    <property type="molecule type" value="Genomic_DNA"/>
</dbReference>
<protein>
    <submittedName>
        <fullName evidence="8">tRNA-specific 2-thiouridylase MnmA</fullName>
    </submittedName>
</protein>
<dbReference type="GO" id="GO:0016740">
    <property type="term" value="F:transferase activity"/>
    <property type="evidence" value="ECO:0007669"/>
    <property type="project" value="UniProtKB-KW"/>
</dbReference>
<accession>A0A6A3B7B9</accession>
<gene>
    <name evidence="8" type="ORF">F3Y22_tig00110234pilonHSYRG00031</name>
</gene>
<name>A0A6A3B7B9_HIBSY</name>
<keyword evidence="1" id="KW-0820">tRNA-binding</keyword>
<evidence type="ECO:0000256" key="7">
    <source>
        <dbReference type="ARBA" id="ARBA00023157"/>
    </source>
</evidence>
<dbReference type="Proteomes" id="UP000436088">
    <property type="component" value="Unassembled WGS sequence"/>
</dbReference>